<dbReference type="Proteomes" id="UP000321491">
    <property type="component" value="Unassembled WGS sequence"/>
</dbReference>
<evidence type="ECO:0000313" key="1">
    <source>
        <dbReference type="EMBL" id="GEN30085.1"/>
    </source>
</evidence>
<reference evidence="1 2" key="1">
    <citation type="submission" date="2019-07" db="EMBL/GenBank/DDBJ databases">
        <title>Whole genome shotgun sequence of Cerasibacillus quisquiliarum NBRC 102429.</title>
        <authorList>
            <person name="Hosoyama A."/>
            <person name="Uohara A."/>
            <person name="Ohji S."/>
            <person name="Ichikawa N."/>
        </authorList>
    </citation>
    <scope>NUCLEOTIDE SEQUENCE [LARGE SCALE GENOMIC DNA]</scope>
    <source>
        <strain evidence="1 2">NBRC 102429</strain>
    </source>
</reference>
<dbReference type="EMBL" id="BJXW01000004">
    <property type="protein sequence ID" value="GEN30085.1"/>
    <property type="molecule type" value="Genomic_DNA"/>
</dbReference>
<name>A0A511UU03_9BACI</name>
<proteinExistence type="predicted"/>
<dbReference type="OrthoDB" id="290700at186817"/>
<comment type="caution">
    <text evidence="1">The sequence shown here is derived from an EMBL/GenBank/DDBJ whole genome shotgun (WGS) entry which is preliminary data.</text>
</comment>
<accession>A0A511UU03</accession>
<dbReference type="AlphaFoldDB" id="A0A511UU03"/>
<gene>
    <name evidence="1" type="ORF">CQU01_03230</name>
</gene>
<protein>
    <submittedName>
        <fullName evidence="1">Uncharacterized protein</fullName>
    </submittedName>
</protein>
<sequence>MEVIHSAEKSGKGFQSAVVRTLDNEKLEFQVHVNFLGKISGDTYNDVKKRYKLDRQFANSEIFRKLSQIGFHGMTFKKTSYESDFYMEFPPIRELADIETFELLYEAVPLLKELNAEISKQEYELEKVVVGYVTLDIDSDYKSAEDLGNKLAANNIDAFTHQFYEDDLEKWLSLEPIFKKYKFEFIEDRPNFKCYEMQTYTECHAYSFSLEYKPETNEGFLYDSNEDREALFSVIKEVQKLDIPIGSIKLSYVEMPEDPENQIYSRKELKEMKEVVGGARYSVWINDIQNIKKTDDIYFEKNK</sequence>
<organism evidence="1 2">
    <name type="scientific">Cerasibacillus quisquiliarum</name>
    <dbReference type="NCBI Taxonomy" id="227865"/>
    <lineage>
        <taxon>Bacteria</taxon>
        <taxon>Bacillati</taxon>
        <taxon>Bacillota</taxon>
        <taxon>Bacilli</taxon>
        <taxon>Bacillales</taxon>
        <taxon>Bacillaceae</taxon>
        <taxon>Cerasibacillus</taxon>
    </lineage>
</organism>
<evidence type="ECO:0000313" key="2">
    <source>
        <dbReference type="Proteomes" id="UP000321491"/>
    </source>
</evidence>
<keyword evidence="2" id="KW-1185">Reference proteome</keyword>
<dbReference type="RefSeq" id="WP_146934986.1">
    <property type="nucleotide sequence ID" value="NZ_BJXW01000004.1"/>
</dbReference>